<evidence type="ECO:0000313" key="6">
    <source>
        <dbReference type="Proteomes" id="UP000198956"/>
    </source>
</evidence>
<dbReference type="FunFam" id="3.40.50.300:FF:000032">
    <property type="entry name" value="Export ABC transporter ATP-binding protein"/>
    <property type="match status" value="1"/>
</dbReference>
<evidence type="ECO:0000256" key="3">
    <source>
        <dbReference type="ARBA" id="ARBA00022840"/>
    </source>
</evidence>
<name>A0A1G7X7T1_ANETH</name>
<dbReference type="Pfam" id="PF00005">
    <property type="entry name" value="ABC_tran"/>
    <property type="match status" value="1"/>
</dbReference>
<dbReference type="InterPro" id="IPR027417">
    <property type="entry name" value="P-loop_NTPase"/>
</dbReference>
<accession>A0A1G7X7T1</accession>
<dbReference type="GO" id="GO:0005886">
    <property type="term" value="C:plasma membrane"/>
    <property type="evidence" value="ECO:0007669"/>
    <property type="project" value="TreeGrafter"/>
</dbReference>
<organism evidence="5 6">
    <name type="scientific">Aneurinibacillus thermoaerophilus</name>
    <dbReference type="NCBI Taxonomy" id="143495"/>
    <lineage>
        <taxon>Bacteria</taxon>
        <taxon>Bacillati</taxon>
        <taxon>Bacillota</taxon>
        <taxon>Bacilli</taxon>
        <taxon>Bacillales</taxon>
        <taxon>Paenibacillaceae</taxon>
        <taxon>Aneurinibacillus group</taxon>
        <taxon>Aneurinibacillus</taxon>
    </lineage>
</organism>
<dbReference type="InterPro" id="IPR003593">
    <property type="entry name" value="AAA+_ATPase"/>
</dbReference>
<dbReference type="GO" id="GO:0022857">
    <property type="term" value="F:transmembrane transporter activity"/>
    <property type="evidence" value="ECO:0007669"/>
    <property type="project" value="TreeGrafter"/>
</dbReference>
<dbReference type="GO" id="GO:0005524">
    <property type="term" value="F:ATP binding"/>
    <property type="evidence" value="ECO:0007669"/>
    <property type="project" value="UniProtKB-KW"/>
</dbReference>
<feature type="domain" description="ABC transporter" evidence="4">
    <location>
        <begin position="15"/>
        <end position="256"/>
    </location>
</feature>
<dbReference type="InterPro" id="IPR015854">
    <property type="entry name" value="ABC_transpr_LolD-like"/>
</dbReference>
<dbReference type="SMART" id="SM00382">
    <property type="entry name" value="AAA"/>
    <property type="match status" value="1"/>
</dbReference>
<dbReference type="PANTHER" id="PTHR24220:SF494">
    <property type="entry name" value="ABC TRANSPORTER ATP-BINDING PROTEIN YXDL"/>
    <property type="match status" value="1"/>
</dbReference>
<reference evidence="5 6" key="1">
    <citation type="submission" date="2016-10" db="EMBL/GenBank/DDBJ databases">
        <authorList>
            <person name="de Groot N.N."/>
        </authorList>
    </citation>
    <scope>NUCLEOTIDE SEQUENCE [LARGE SCALE GENOMIC DNA]</scope>
    <source>
        <strain evidence="5 6">L 420-91</strain>
    </source>
</reference>
<proteinExistence type="predicted"/>
<gene>
    <name evidence="5" type="ORF">SAMN04489735_100350</name>
</gene>
<dbReference type="GO" id="GO:0098796">
    <property type="term" value="C:membrane protein complex"/>
    <property type="evidence" value="ECO:0007669"/>
    <property type="project" value="UniProtKB-ARBA"/>
</dbReference>
<sequence>MQLHTKASGAAAPVLHAEALTKIYGSAKNAVLHKALDEVNLKVYPGEFVGIMGPSGSGKTTLLNLLATIDRPTSGRVTINGMNPATMSAKELALFRRRQLGFVFQDFNLLDTLSIRENILLPLVLDNAKSKVMETKLEELARHLNISQILDKRTYEVSGGQQQRTAIARALIHDPALVLADELTGNLDSKAAHDVMSALKDMNEQRGATILMVTHDPFAASFCKRVLFIKDGKLFSEIRRGDNRQVFFQHILDALSVLGGNFSEVSASRN</sequence>
<dbReference type="CDD" id="cd03255">
    <property type="entry name" value="ABC_MJ0796_LolCDE_FtsE"/>
    <property type="match status" value="1"/>
</dbReference>
<dbReference type="AlphaFoldDB" id="A0A1G7X7T1"/>
<dbReference type="OrthoDB" id="9791546at2"/>
<dbReference type="InterPro" id="IPR003439">
    <property type="entry name" value="ABC_transporter-like_ATP-bd"/>
</dbReference>
<dbReference type="GO" id="GO:0016887">
    <property type="term" value="F:ATP hydrolysis activity"/>
    <property type="evidence" value="ECO:0007669"/>
    <property type="project" value="InterPro"/>
</dbReference>
<evidence type="ECO:0000256" key="2">
    <source>
        <dbReference type="ARBA" id="ARBA00022741"/>
    </source>
</evidence>
<keyword evidence="1" id="KW-0813">Transport</keyword>
<dbReference type="Gene3D" id="3.40.50.300">
    <property type="entry name" value="P-loop containing nucleotide triphosphate hydrolases"/>
    <property type="match status" value="1"/>
</dbReference>
<dbReference type="EMBL" id="FNDE01000003">
    <property type="protein sequence ID" value="SDG80187.1"/>
    <property type="molecule type" value="Genomic_DNA"/>
</dbReference>
<keyword evidence="2" id="KW-0547">Nucleotide-binding</keyword>
<dbReference type="InterPro" id="IPR017911">
    <property type="entry name" value="MacB-like_ATP-bd"/>
</dbReference>
<evidence type="ECO:0000256" key="1">
    <source>
        <dbReference type="ARBA" id="ARBA00022448"/>
    </source>
</evidence>
<dbReference type="Proteomes" id="UP000198956">
    <property type="component" value="Unassembled WGS sequence"/>
</dbReference>
<evidence type="ECO:0000313" key="5">
    <source>
        <dbReference type="EMBL" id="SDG80187.1"/>
    </source>
</evidence>
<evidence type="ECO:0000259" key="4">
    <source>
        <dbReference type="PROSITE" id="PS50893"/>
    </source>
</evidence>
<dbReference type="RefSeq" id="WP_057898974.1">
    <property type="nucleotide sequence ID" value="NZ_FNDE01000003.1"/>
</dbReference>
<protein>
    <submittedName>
        <fullName evidence="5">Putative ABC transport system ATP-binding protein</fullName>
    </submittedName>
</protein>
<dbReference type="PROSITE" id="PS50893">
    <property type="entry name" value="ABC_TRANSPORTER_2"/>
    <property type="match status" value="1"/>
</dbReference>
<dbReference type="SUPFAM" id="SSF52540">
    <property type="entry name" value="P-loop containing nucleoside triphosphate hydrolases"/>
    <property type="match status" value="1"/>
</dbReference>
<keyword evidence="3 5" id="KW-0067">ATP-binding</keyword>
<dbReference type="PANTHER" id="PTHR24220">
    <property type="entry name" value="IMPORT ATP-BINDING PROTEIN"/>
    <property type="match status" value="1"/>
</dbReference>